<dbReference type="InterPro" id="IPR024078">
    <property type="entry name" value="LmbE-like_dom_sf"/>
</dbReference>
<comment type="caution">
    <text evidence="2">The sequence shown here is derived from an EMBL/GenBank/DDBJ whole genome shotgun (WGS) entry which is preliminary data.</text>
</comment>
<name>A0ABW6NKT7_9NOCA</name>
<dbReference type="InterPro" id="IPR003737">
    <property type="entry name" value="GlcNAc_PI_deacetylase-related"/>
</dbReference>
<dbReference type="SUPFAM" id="SSF102588">
    <property type="entry name" value="LmbE-like"/>
    <property type="match status" value="1"/>
</dbReference>
<dbReference type="Gene3D" id="3.40.50.10320">
    <property type="entry name" value="LmbE-like"/>
    <property type="match status" value="1"/>
</dbReference>
<keyword evidence="1" id="KW-0862">Zinc</keyword>
<dbReference type="Pfam" id="PF02585">
    <property type="entry name" value="PIG-L"/>
    <property type="match status" value="1"/>
</dbReference>
<gene>
    <name evidence="2" type="ORF">ACFYTH_12910</name>
</gene>
<organism evidence="2 3">
    <name type="scientific">Nocardia africana</name>
    <dbReference type="NCBI Taxonomy" id="134964"/>
    <lineage>
        <taxon>Bacteria</taxon>
        <taxon>Bacillati</taxon>
        <taxon>Actinomycetota</taxon>
        <taxon>Actinomycetes</taxon>
        <taxon>Mycobacteriales</taxon>
        <taxon>Nocardiaceae</taxon>
        <taxon>Nocardia</taxon>
    </lineage>
</organism>
<evidence type="ECO:0000313" key="2">
    <source>
        <dbReference type="EMBL" id="MFF0454259.1"/>
    </source>
</evidence>
<dbReference type="Proteomes" id="UP001601521">
    <property type="component" value="Unassembled WGS sequence"/>
</dbReference>
<dbReference type="PANTHER" id="PTHR12993:SF26">
    <property type="entry name" value="1D-MYO-INOSITOL 2-ACETAMIDO-2-DEOXY-ALPHA-D-GLUCOPYRANOSIDE DEACETYLASE"/>
    <property type="match status" value="1"/>
</dbReference>
<dbReference type="RefSeq" id="WP_387251088.1">
    <property type="nucleotide sequence ID" value="NZ_JBIALX010000004.1"/>
</dbReference>
<evidence type="ECO:0000313" key="3">
    <source>
        <dbReference type="Proteomes" id="UP001601521"/>
    </source>
</evidence>
<evidence type="ECO:0000256" key="1">
    <source>
        <dbReference type="ARBA" id="ARBA00022833"/>
    </source>
</evidence>
<sequence>MATLVSFHAHPDDEAITCGGVMRKAYEQGHRVVLVVATRGEHGEVAEGFLDDGEHLWQRRVRETHAAAEILGVARVEFLGYVDSGMMGTSTNDAAGSFWTAPVEDAARRLAAILAEEDAEVLTVYDDNGGYGHPDHIQVHRVGMRAAQLAGTPRVFQSTMNRDEVVRGMKEMADQAGAPGIQAPDISEVAEFGKPESMLTTAVDVSAYLHHKREAMRAHRSQIDEQSFFLAMPDPVFARAFGTEWFIRSGAEPGILETDLFAPR</sequence>
<proteinExistence type="predicted"/>
<dbReference type="PANTHER" id="PTHR12993">
    <property type="entry name" value="N-ACETYLGLUCOSAMINYL-PHOSPHATIDYLINOSITOL DE-N-ACETYLASE-RELATED"/>
    <property type="match status" value="1"/>
</dbReference>
<reference evidence="2 3" key="1">
    <citation type="submission" date="2024-10" db="EMBL/GenBank/DDBJ databases">
        <title>The Natural Products Discovery Center: Release of the First 8490 Sequenced Strains for Exploring Actinobacteria Biosynthetic Diversity.</title>
        <authorList>
            <person name="Kalkreuter E."/>
            <person name="Kautsar S.A."/>
            <person name="Yang D."/>
            <person name="Bader C.D."/>
            <person name="Teijaro C.N."/>
            <person name="Fluegel L."/>
            <person name="Davis C.M."/>
            <person name="Simpson J.R."/>
            <person name="Lauterbach L."/>
            <person name="Steele A.D."/>
            <person name="Gui C."/>
            <person name="Meng S."/>
            <person name="Li G."/>
            <person name="Viehrig K."/>
            <person name="Ye F."/>
            <person name="Su P."/>
            <person name="Kiefer A.F."/>
            <person name="Nichols A."/>
            <person name="Cepeda A.J."/>
            <person name="Yan W."/>
            <person name="Fan B."/>
            <person name="Jiang Y."/>
            <person name="Adhikari A."/>
            <person name="Zheng C.-J."/>
            <person name="Schuster L."/>
            <person name="Cowan T.M."/>
            <person name="Smanski M.J."/>
            <person name="Chevrette M.G."/>
            <person name="De Carvalho L.P.S."/>
            <person name="Shen B."/>
        </authorList>
    </citation>
    <scope>NUCLEOTIDE SEQUENCE [LARGE SCALE GENOMIC DNA]</scope>
    <source>
        <strain evidence="2 3">NPDC004550</strain>
    </source>
</reference>
<keyword evidence="3" id="KW-1185">Reference proteome</keyword>
<protein>
    <submittedName>
        <fullName evidence="2">PIG-L family deacetylase</fullName>
    </submittedName>
</protein>
<accession>A0ABW6NKT7</accession>
<dbReference type="EMBL" id="JBIALX010000004">
    <property type="protein sequence ID" value="MFF0454259.1"/>
    <property type="molecule type" value="Genomic_DNA"/>
</dbReference>